<evidence type="ECO:0000256" key="3">
    <source>
        <dbReference type="ARBA" id="ARBA00023125"/>
    </source>
</evidence>
<evidence type="ECO:0000256" key="4">
    <source>
        <dbReference type="ARBA" id="ARBA00023163"/>
    </source>
</evidence>
<keyword evidence="2" id="KW-0805">Transcription regulation</keyword>
<comment type="caution">
    <text evidence="6">The sequence shown here is derived from an EMBL/GenBank/DDBJ whole genome shotgun (WGS) entry which is preliminary data.</text>
</comment>
<dbReference type="CDD" id="cd06267">
    <property type="entry name" value="PBP1_LacI_sugar_binding-like"/>
    <property type="match status" value="1"/>
</dbReference>
<dbReference type="GO" id="GO:0003677">
    <property type="term" value="F:DNA binding"/>
    <property type="evidence" value="ECO:0007669"/>
    <property type="project" value="UniProtKB-KW"/>
</dbReference>
<proteinExistence type="predicted"/>
<sequence>MKKSLVTIYDIANKTGYSATTVSKALNDYADVSEKAKKRILEAVEEMKYFPNSSARTLSTKKSWTIGVVFVESLGIGMKHPFFNEVIESFKQSVEVHEYDLLFVSRNLHNQKKSYLDHFRYRGVDGVVVVCSNTEDQQVKELMEDALPSVVIDLNSDTSSVVFSDNWAGSSLAVNHLYELGHRRIAHITGHRKTFAGQQRLKGFMESMNHLALDVPESYIVDGDYFSEEGGYRAMKELLSLPSNPTAIYAASDSMAIGAIECINDHGYSVPDDFSIIGFDDIALSKFVNPKLTTIKQHTDQIGQKAAELLLKQINGKQKSAEEVQIPVELVVRESCKAL</sequence>
<dbReference type="Pfam" id="PF00356">
    <property type="entry name" value="LacI"/>
    <property type="match status" value="1"/>
</dbReference>
<feature type="domain" description="HTH lacI-type" evidence="5">
    <location>
        <begin position="6"/>
        <end position="60"/>
    </location>
</feature>
<keyword evidence="3 6" id="KW-0238">DNA-binding</keyword>
<evidence type="ECO:0000256" key="2">
    <source>
        <dbReference type="ARBA" id="ARBA00023015"/>
    </source>
</evidence>
<dbReference type="InterPro" id="IPR046335">
    <property type="entry name" value="LacI/GalR-like_sensor"/>
</dbReference>
<evidence type="ECO:0000313" key="7">
    <source>
        <dbReference type="Proteomes" id="UP001596990"/>
    </source>
</evidence>
<dbReference type="CDD" id="cd01392">
    <property type="entry name" value="HTH_LacI"/>
    <property type="match status" value="1"/>
</dbReference>
<dbReference type="Gene3D" id="3.40.50.2300">
    <property type="match status" value="2"/>
</dbReference>
<protein>
    <submittedName>
        <fullName evidence="6">LacI family DNA-binding transcriptional regulator</fullName>
    </submittedName>
</protein>
<organism evidence="6 7">
    <name type="scientific">Thalassobacillus hwangdonensis</name>
    <dbReference type="NCBI Taxonomy" id="546108"/>
    <lineage>
        <taxon>Bacteria</taxon>
        <taxon>Bacillati</taxon>
        <taxon>Bacillota</taxon>
        <taxon>Bacilli</taxon>
        <taxon>Bacillales</taxon>
        <taxon>Bacillaceae</taxon>
        <taxon>Thalassobacillus</taxon>
    </lineage>
</organism>
<reference evidence="7" key="1">
    <citation type="journal article" date="2019" name="Int. J. Syst. Evol. Microbiol.">
        <title>The Global Catalogue of Microorganisms (GCM) 10K type strain sequencing project: providing services to taxonomists for standard genome sequencing and annotation.</title>
        <authorList>
            <consortium name="The Broad Institute Genomics Platform"/>
            <consortium name="The Broad Institute Genome Sequencing Center for Infectious Disease"/>
            <person name="Wu L."/>
            <person name="Ma J."/>
        </authorList>
    </citation>
    <scope>NUCLEOTIDE SEQUENCE [LARGE SCALE GENOMIC DNA]</scope>
    <source>
        <strain evidence="7">CCUG 56607</strain>
    </source>
</reference>
<dbReference type="PROSITE" id="PS50932">
    <property type="entry name" value="HTH_LACI_2"/>
    <property type="match status" value="1"/>
</dbReference>
<dbReference type="InterPro" id="IPR010982">
    <property type="entry name" value="Lambda_DNA-bd_dom_sf"/>
</dbReference>
<evidence type="ECO:0000259" key="5">
    <source>
        <dbReference type="PROSITE" id="PS50932"/>
    </source>
</evidence>
<dbReference type="Proteomes" id="UP001596990">
    <property type="component" value="Unassembled WGS sequence"/>
</dbReference>
<dbReference type="InterPro" id="IPR028082">
    <property type="entry name" value="Peripla_BP_I"/>
</dbReference>
<evidence type="ECO:0000313" key="6">
    <source>
        <dbReference type="EMBL" id="MFD1020972.1"/>
    </source>
</evidence>
<keyword evidence="1" id="KW-0678">Repressor</keyword>
<dbReference type="PANTHER" id="PTHR30146">
    <property type="entry name" value="LACI-RELATED TRANSCRIPTIONAL REPRESSOR"/>
    <property type="match status" value="1"/>
</dbReference>
<dbReference type="SUPFAM" id="SSF47413">
    <property type="entry name" value="lambda repressor-like DNA-binding domains"/>
    <property type="match status" value="1"/>
</dbReference>
<gene>
    <name evidence="6" type="ORF">ACFQ2J_17415</name>
</gene>
<keyword evidence="7" id="KW-1185">Reference proteome</keyword>
<dbReference type="Gene3D" id="1.10.260.40">
    <property type="entry name" value="lambda repressor-like DNA-binding domains"/>
    <property type="match status" value="1"/>
</dbReference>
<dbReference type="PANTHER" id="PTHR30146:SF148">
    <property type="entry name" value="HTH-TYPE TRANSCRIPTIONAL REPRESSOR PURR-RELATED"/>
    <property type="match status" value="1"/>
</dbReference>
<keyword evidence="4" id="KW-0804">Transcription</keyword>
<accession>A0ABW3L5C1</accession>
<dbReference type="EMBL" id="JBHTKL010000006">
    <property type="protein sequence ID" value="MFD1020972.1"/>
    <property type="molecule type" value="Genomic_DNA"/>
</dbReference>
<evidence type="ECO:0000256" key="1">
    <source>
        <dbReference type="ARBA" id="ARBA00022491"/>
    </source>
</evidence>
<name>A0ABW3L5C1_9BACI</name>
<dbReference type="InterPro" id="IPR000843">
    <property type="entry name" value="HTH_LacI"/>
</dbReference>
<dbReference type="Pfam" id="PF13377">
    <property type="entry name" value="Peripla_BP_3"/>
    <property type="match status" value="1"/>
</dbReference>
<dbReference type="SUPFAM" id="SSF53822">
    <property type="entry name" value="Periplasmic binding protein-like I"/>
    <property type="match status" value="1"/>
</dbReference>
<dbReference type="SMART" id="SM00354">
    <property type="entry name" value="HTH_LACI"/>
    <property type="match status" value="1"/>
</dbReference>